<dbReference type="SUPFAM" id="SSF50494">
    <property type="entry name" value="Trypsin-like serine proteases"/>
    <property type="match status" value="1"/>
</dbReference>
<dbReference type="AlphaFoldDB" id="A0A1H9WHV0"/>
<accession>A0A1H9WHV0</accession>
<name>A0A1H9WHV0_9PSEU</name>
<dbReference type="Gene3D" id="2.40.10.10">
    <property type="entry name" value="Trypsin-like serine proteases"/>
    <property type="match status" value="2"/>
</dbReference>
<evidence type="ECO:0008006" key="4">
    <source>
        <dbReference type="Google" id="ProtNLM"/>
    </source>
</evidence>
<dbReference type="EMBL" id="FOFV01000022">
    <property type="protein sequence ID" value="SES33435.1"/>
    <property type="molecule type" value="Genomic_DNA"/>
</dbReference>
<reference evidence="3" key="1">
    <citation type="submission" date="2016-10" db="EMBL/GenBank/DDBJ databases">
        <authorList>
            <person name="Varghese N."/>
            <person name="Submissions S."/>
        </authorList>
    </citation>
    <scope>NUCLEOTIDE SEQUENCE [LARGE SCALE GENOMIC DNA]</scope>
    <source>
        <strain evidence="3">DSM 44437</strain>
    </source>
</reference>
<feature type="region of interest" description="Disordered" evidence="1">
    <location>
        <begin position="1"/>
        <end position="21"/>
    </location>
</feature>
<proteinExistence type="predicted"/>
<keyword evidence="3" id="KW-1185">Reference proteome</keyword>
<sequence length="316" mass="32079">MGLAAGPALGDGKPDTPAKLGDQRPVAADLAAGKAALTVSAEATQASAAIQSRILQHVRAKGTKYTFGAYADALTGKVVVETDAPSDVVDSLVGDNSKGLVEVRKQTATDDFTRRDDVPAFWGGSGITFAAPNGHCSAGYTVQNSAGTRFMVTAGHCFANGATAVTELGGRVVGVASGNGLPGQDMVLLGGQSYAPFVYVGGVDSSTGHHVASAANPIVGFNNYCHSGRTTGEHCGHTVSSITGTVCTSSGCKSPVIVYSGGTLPQGGDSGAPFYALSVSADDKHIRGHHIASSGTTRYAEMWSRVQARFGVSIVT</sequence>
<dbReference type="InterPro" id="IPR043504">
    <property type="entry name" value="Peptidase_S1_PA_chymotrypsin"/>
</dbReference>
<dbReference type="InterPro" id="IPR009003">
    <property type="entry name" value="Peptidase_S1_PA"/>
</dbReference>
<evidence type="ECO:0000313" key="2">
    <source>
        <dbReference type="EMBL" id="SES33435.1"/>
    </source>
</evidence>
<protein>
    <recommendedName>
        <fullName evidence="4">Trypsin</fullName>
    </recommendedName>
</protein>
<organism evidence="2 3">
    <name type="scientific">Lentzea albida</name>
    <dbReference type="NCBI Taxonomy" id="65499"/>
    <lineage>
        <taxon>Bacteria</taxon>
        <taxon>Bacillati</taxon>
        <taxon>Actinomycetota</taxon>
        <taxon>Actinomycetes</taxon>
        <taxon>Pseudonocardiales</taxon>
        <taxon>Pseudonocardiaceae</taxon>
        <taxon>Lentzea</taxon>
    </lineage>
</organism>
<evidence type="ECO:0000256" key="1">
    <source>
        <dbReference type="SAM" id="MobiDB-lite"/>
    </source>
</evidence>
<dbReference type="Proteomes" id="UP000199503">
    <property type="component" value="Unassembled WGS sequence"/>
</dbReference>
<evidence type="ECO:0000313" key="3">
    <source>
        <dbReference type="Proteomes" id="UP000199503"/>
    </source>
</evidence>
<gene>
    <name evidence="2" type="ORF">SAMN04488000_122117</name>
</gene>